<proteinExistence type="predicted"/>
<dbReference type="InterPro" id="IPR001296">
    <property type="entry name" value="Glyco_trans_1"/>
</dbReference>
<dbReference type="EMBL" id="CP042433">
    <property type="protein sequence ID" value="QEC54896.1"/>
    <property type="molecule type" value="Genomic_DNA"/>
</dbReference>
<evidence type="ECO:0000313" key="2">
    <source>
        <dbReference type="EMBL" id="QEC54896.1"/>
    </source>
</evidence>
<reference evidence="2 3" key="1">
    <citation type="journal article" date="2015" name="Int. J. Syst. Evol. Microbiol.">
        <title>Flavisolibacter ginsenosidimutans sp. nov., with ginsenoside-converting activity isolated from soil used for cultivating ginseng.</title>
        <authorList>
            <person name="Zhao Y."/>
            <person name="Liu Q."/>
            <person name="Kang M.S."/>
            <person name="Jin F."/>
            <person name="Yu H."/>
            <person name="Im W.T."/>
        </authorList>
    </citation>
    <scope>NUCLEOTIDE SEQUENCE [LARGE SCALE GENOMIC DNA]</scope>
    <source>
        <strain evidence="2 3">Gsoil 636</strain>
    </source>
</reference>
<dbReference type="GO" id="GO:0016757">
    <property type="term" value="F:glycosyltransferase activity"/>
    <property type="evidence" value="ECO:0007669"/>
    <property type="project" value="InterPro"/>
</dbReference>
<dbReference type="KEGG" id="fgg:FSB75_02920"/>
<protein>
    <submittedName>
        <fullName evidence="2">Glycosyltransferase family 4 protein</fullName>
    </submittedName>
</protein>
<dbReference type="RefSeq" id="WP_146782502.1">
    <property type="nucleotide sequence ID" value="NZ_BAABIO010000006.1"/>
</dbReference>
<feature type="domain" description="Glycosyl transferase family 1" evidence="1">
    <location>
        <begin position="201"/>
        <end position="349"/>
    </location>
</feature>
<evidence type="ECO:0000259" key="1">
    <source>
        <dbReference type="Pfam" id="PF00534"/>
    </source>
</evidence>
<dbReference type="PANTHER" id="PTHR45947">
    <property type="entry name" value="SULFOQUINOVOSYL TRANSFERASE SQD2"/>
    <property type="match status" value="1"/>
</dbReference>
<dbReference type="OrthoDB" id="9790710at2"/>
<dbReference type="InterPro" id="IPR050194">
    <property type="entry name" value="Glycosyltransferase_grp1"/>
</dbReference>
<sequence>MKRLAIIATHPVQYNAPWFKLLTQRQKLNVKVFYTWSQSQKGAKYDPDFGKVIEWDIPLLEGYDYEFIENVSTNPGSHHFKGIINPALNKTVHAWKPDAVLVVGWSFKSHLACMRYFTGKVPVLFRGDSTLLNEKPGLKRVIRRLVLTYVYSFVDHVLYVGANNKKYYLAHGLKESQLHLAPHAIDNDRFGAREYLEKAKLWRAALGIGDEKFVILYAGKLEERKNPMAVLDLAAQIVSNDYRFLVVGNGPLEQEMKARAANDKRIVFIDFQNQQAMPAVYRLGDALFMPSRSETWGLGANEAMACGLPVLLSSNVGGAVDLVNKNGVIFNLAAMDELKQYIEKLAGCRPCYEASRNASLEHIKTFSFTHIAETVEAICGV</sequence>
<accession>A0A5B8UF17</accession>
<keyword evidence="2" id="KW-0808">Transferase</keyword>
<dbReference type="SUPFAM" id="SSF53756">
    <property type="entry name" value="UDP-Glycosyltransferase/glycogen phosphorylase"/>
    <property type="match status" value="1"/>
</dbReference>
<gene>
    <name evidence="2" type="ORF">FSB75_02920</name>
</gene>
<dbReference type="Pfam" id="PF00534">
    <property type="entry name" value="Glycos_transf_1"/>
    <property type="match status" value="1"/>
</dbReference>
<dbReference type="Gene3D" id="3.40.50.2000">
    <property type="entry name" value="Glycogen Phosphorylase B"/>
    <property type="match status" value="2"/>
</dbReference>
<keyword evidence="3" id="KW-1185">Reference proteome</keyword>
<organism evidence="2 3">
    <name type="scientific">Flavisolibacter ginsenosidimutans</name>
    <dbReference type="NCBI Taxonomy" id="661481"/>
    <lineage>
        <taxon>Bacteria</taxon>
        <taxon>Pseudomonadati</taxon>
        <taxon>Bacteroidota</taxon>
        <taxon>Chitinophagia</taxon>
        <taxon>Chitinophagales</taxon>
        <taxon>Chitinophagaceae</taxon>
        <taxon>Flavisolibacter</taxon>
    </lineage>
</organism>
<evidence type="ECO:0000313" key="3">
    <source>
        <dbReference type="Proteomes" id="UP000321204"/>
    </source>
</evidence>
<dbReference type="Proteomes" id="UP000321204">
    <property type="component" value="Chromosome"/>
</dbReference>
<name>A0A5B8UF17_9BACT</name>
<dbReference type="AlphaFoldDB" id="A0A5B8UF17"/>
<dbReference type="CDD" id="cd03801">
    <property type="entry name" value="GT4_PimA-like"/>
    <property type="match status" value="1"/>
</dbReference>
<dbReference type="PANTHER" id="PTHR45947:SF3">
    <property type="entry name" value="SULFOQUINOVOSYL TRANSFERASE SQD2"/>
    <property type="match status" value="1"/>
</dbReference>